<sequence length="80" mass="9350">METTRPSTLVKSLPPDIFIYSRTKREFLGGQLYKDDEVKTAVMNWTSSHVADFLNIGVQKLVERCDKCLNKMEIMQKRRL</sequence>
<evidence type="ECO:0000313" key="2">
    <source>
        <dbReference type="Proteomes" id="UP000887013"/>
    </source>
</evidence>
<comment type="caution">
    <text evidence="1">The sequence shown here is derived from an EMBL/GenBank/DDBJ whole genome shotgun (WGS) entry which is preliminary data.</text>
</comment>
<name>A0A8X6R226_NEPPI</name>
<dbReference type="Proteomes" id="UP000887013">
    <property type="component" value="Unassembled WGS sequence"/>
</dbReference>
<keyword evidence="2" id="KW-1185">Reference proteome</keyword>
<dbReference type="AlphaFoldDB" id="A0A8X6R226"/>
<reference evidence="1" key="1">
    <citation type="submission" date="2020-08" db="EMBL/GenBank/DDBJ databases">
        <title>Multicomponent nature underlies the extraordinary mechanical properties of spider dragline silk.</title>
        <authorList>
            <person name="Kono N."/>
            <person name="Nakamura H."/>
            <person name="Mori M."/>
            <person name="Yoshida Y."/>
            <person name="Ohtoshi R."/>
            <person name="Malay A.D."/>
            <person name="Moran D.A.P."/>
            <person name="Tomita M."/>
            <person name="Numata K."/>
            <person name="Arakawa K."/>
        </authorList>
    </citation>
    <scope>NUCLEOTIDE SEQUENCE</scope>
</reference>
<dbReference type="EMBL" id="BMAW01085820">
    <property type="protein sequence ID" value="GFU44608.1"/>
    <property type="molecule type" value="Genomic_DNA"/>
</dbReference>
<proteinExistence type="predicted"/>
<protein>
    <submittedName>
        <fullName evidence="1">Uncharacterized protein</fullName>
    </submittedName>
</protein>
<accession>A0A8X6R226</accession>
<organism evidence="1 2">
    <name type="scientific">Nephila pilipes</name>
    <name type="common">Giant wood spider</name>
    <name type="synonym">Nephila maculata</name>
    <dbReference type="NCBI Taxonomy" id="299642"/>
    <lineage>
        <taxon>Eukaryota</taxon>
        <taxon>Metazoa</taxon>
        <taxon>Ecdysozoa</taxon>
        <taxon>Arthropoda</taxon>
        <taxon>Chelicerata</taxon>
        <taxon>Arachnida</taxon>
        <taxon>Araneae</taxon>
        <taxon>Araneomorphae</taxon>
        <taxon>Entelegynae</taxon>
        <taxon>Araneoidea</taxon>
        <taxon>Nephilidae</taxon>
        <taxon>Nephila</taxon>
    </lineage>
</organism>
<gene>
    <name evidence="1" type="ORF">NPIL_444031</name>
</gene>
<dbReference type="OrthoDB" id="616263at2759"/>
<evidence type="ECO:0000313" key="1">
    <source>
        <dbReference type="EMBL" id="GFU44608.1"/>
    </source>
</evidence>